<dbReference type="Gene3D" id="1.20.1270.170">
    <property type="match status" value="1"/>
</dbReference>
<organism evidence="3 4">
    <name type="scientific">Desulfotruncus arcticus DSM 17038</name>
    <dbReference type="NCBI Taxonomy" id="1121424"/>
    <lineage>
        <taxon>Bacteria</taxon>
        <taxon>Bacillati</taxon>
        <taxon>Bacillota</taxon>
        <taxon>Clostridia</taxon>
        <taxon>Eubacteriales</taxon>
        <taxon>Desulfallaceae</taxon>
        <taxon>Desulfotruncus</taxon>
    </lineage>
</organism>
<dbReference type="InterPro" id="IPR011009">
    <property type="entry name" value="Kinase-like_dom_sf"/>
</dbReference>
<sequence>MALDCIEVFDSLALDALKKYGMEKTCQTRLLQISENITYLVENKDTLAREAVLRISRPGYHTIEELRDEIIWLKEIKNYTPIIVADPVKGRDGSYVQIISSWLTNSTYACVMYEFLAGSAPDENDEQEVVKQFTDLGATTAYLHRQAKMWNNAGNLNRFTWNYETMIGDNAKWGSWKEAADLTLDAKRLLERTSEVIKKRLDAYGITRERFGLIHADLRLANLLIEDDQIKVIDFDDCGFGWFLHDLASAVSFVETKPITPDLIASWLEGYSKVERLTQEDLAEIDTFVMQRRLQLLAWITSHFDSDPVKELSLGFTEGTAMLAERYLTKFA</sequence>
<dbReference type="OrthoDB" id="1995036at2"/>
<dbReference type="PANTHER" id="PTHR21064">
    <property type="entry name" value="AMINOGLYCOSIDE PHOSPHOTRANSFERASE DOMAIN-CONTAINING PROTEIN-RELATED"/>
    <property type="match status" value="1"/>
</dbReference>
<keyword evidence="3" id="KW-0418">Kinase</keyword>
<keyword evidence="3" id="KW-0808">Transferase</keyword>
<accession>A0A1I2UPP4</accession>
<dbReference type="InterPro" id="IPR050249">
    <property type="entry name" value="Pseudomonas-type_ThrB"/>
</dbReference>
<dbReference type="GO" id="GO:0004413">
    <property type="term" value="F:homoserine kinase activity"/>
    <property type="evidence" value="ECO:0007669"/>
    <property type="project" value="TreeGrafter"/>
</dbReference>
<protein>
    <submittedName>
        <fullName evidence="3">Ser/Thr protein kinase RdoA involved in Cpx stress response, MazF antagonist</fullName>
    </submittedName>
</protein>
<dbReference type="RefSeq" id="WP_092471936.1">
    <property type="nucleotide sequence ID" value="NZ_FOOX01000009.1"/>
</dbReference>
<name>A0A1I2UPP4_9FIRM</name>
<dbReference type="EMBL" id="FOOX01000009">
    <property type="protein sequence ID" value="SFG78990.1"/>
    <property type="molecule type" value="Genomic_DNA"/>
</dbReference>
<dbReference type="Gene3D" id="3.30.200.70">
    <property type="match status" value="1"/>
</dbReference>
<evidence type="ECO:0000259" key="2">
    <source>
        <dbReference type="Pfam" id="PF01636"/>
    </source>
</evidence>
<dbReference type="PANTHER" id="PTHR21064:SF6">
    <property type="entry name" value="AMINOGLYCOSIDE PHOSPHOTRANSFERASE DOMAIN-CONTAINING PROTEIN"/>
    <property type="match status" value="1"/>
</dbReference>
<feature type="domain" description="Aminoglycoside phosphotransferase" evidence="2">
    <location>
        <begin position="35"/>
        <end position="272"/>
    </location>
</feature>
<keyword evidence="4" id="KW-1185">Reference proteome</keyword>
<evidence type="ECO:0000256" key="1">
    <source>
        <dbReference type="ARBA" id="ARBA00038240"/>
    </source>
</evidence>
<evidence type="ECO:0000313" key="3">
    <source>
        <dbReference type="EMBL" id="SFG78990.1"/>
    </source>
</evidence>
<dbReference type="GO" id="GO:0009088">
    <property type="term" value="P:threonine biosynthetic process"/>
    <property type="evidence" value="ECO:0007669"/>
    <property type="project" value="TreeGrafter"/>
</dbReference>
<dbReference type="Pfam" id="PF01636">
    <property type="entry name" value="APH"/>
    <property type="match status" value="1"/>
</dbReference>
<proteinExistence type="inferred from homology"/>
<reference evidence="4" key="1">
    <citation type="submission" date="2016-10" db="EMBL/GenBank/DDBJ databases">
        <authorList>
            <person name="Varghese N."/>
            <person name="Submissions S."/>
        </authorList>
    </citation>
    <scope>NUCLEOTIDE SEQUENCE [LARGE SCALE GENOMIC DNA]</scope>
    <source>
        <strain evidence="4">DSM 17038</strain>
    </source>
</reference>
<dbReference type="Gene3D" id="1.10.510.10">
    <property type="entry name" value="Transferase(Phosphotransferase) domain 1"/>
    <property type="match status" value="1"/>
</dbReference>
<dbReference type="STRING" id="341036.SAMN05660649_02734"/>
<gene>
    <name evidence="3" type="ORF">SAMN05660649_02734</name>
</gene>
<dbReference type="AlphaFoldDB" id="A0A1I2UPP4"/>
<dbReference type="Proteomes" id="UP000199337">
    <property type="component" value="Unassembled WGS sequence"/>
</dbReference>
<dbReference type="InterPro" id="IPR002575">
    <property type="entry name" value="Aminoglycoside_PTrfase"/>
</dbReference>
<comment type="similarity">
    <text evidence="1">Belongs to the pseudomonas-type ThrB family.</text>
</comment>
<dbReference type="SUPFAM" id="SSF56112">
    <property type="entry name" value="Protein kinase-like (PK-like)"/>
    <property type="match status" value="1"/>
</dbReference>
<evidence type="ECO:0000313" key="4">
    <source>
        <dbReference type="Proteomes" id="UP000199337"/>
    </source>
</evidence>